<dbReference type="OrthoDB" id="8558006at2"/>
<dbReference type="PROSITE" id="PS50850">
    <property type="entry name" value="MFS"/>
    <property type="match status" value="1"/>
</dbReference>
<dbReference type="InterPro" id="IPR036259">
    <property type="entry name" value="MFS_trans_sf"/>
</dbReference>
<sequence>MSAPAPIDPPISARSNANFIGLLAANTILTAAMPMLIILGGLAGLLLAPSTALATLPPSVQTFAGLVATGPLSLLMGRYGRRVGFVVGGALAIAGGFAGALALVWSSFALLLTAHLAFGAALACYLYFRFAAAEVVTESWRPVAISLVLTSGLIAAFVGPQVFIWTKDLFAPTPLAGAYAAICGITLIGLLPLAFVRVPRATVPASRPRLDGQALLAILRRGPVLMAVIAGAVSQGIMVLLMAPTPLAMTGAGYSEAVAGDVVRWHVIAMFAPSFFTGVVIKRVGTVPVVVTGLLLLSASSLLAASGMSAHHFYGALIVLGIGWNFGFIGATAMLASAVSADERAIVQGTNDTLIALAATICVFASGAIVVEFGWTILALAGLPVLAVALLWVLLLGRQPSDLRRKTFR</sequence>
<feature type="transmembrane region" description="Helical" evidence="4">
    <location>
        <begin position="288"/>
        <end position="307"/>
    </location>
</feature>
<evidence type="ECO:0000256" key="4">
    <source>
        <dbReference type="SAM" id="Phobius"/>
    </source>
</evidence>
<dbReference type="InterPro" id="IPR020846">
    <property type="entry name" value="MFS_dom"/>
</dbReference>
<feature type="transmembrane region" description="Helical" evidence="4">
    <location>
        <begin position="377"/>
        <end position="396"/>
    </location>
</feature>
<feature type="transmembrane region" description="Helical" evidence="4">
    <location>
        <begin position="176"/>
        <end position="198"/>
    </location>
</feature>
<feature type="transmembrane region" description="Helical" evidence="4">
    <location>
        <begin position="218"/>
        <end position="243"/>
    </location>
</feature>
<proteinExistence type="predicted"/>
<dbReference type="EMBL" id="JALZ01000027">
    <property type="protein sequence ID" value="ETX13398.1"/>
    <property type="molecule type" value="Genomic_DNA"/>
</dbReference>
<feature type="transmembrane region" description="Helical" evidence="4">
    <location>
        <begin position="20"/>
        <end position="47"/>
    </location>
</feature>
<organism evidence="6 7">
    <name type="scientific">Roseivivax halodurans JCM 10272</name>
    <dbReference type="NCBI Taxonomy" id="1449350"/>
    <lineage>
        <taxon>Bacteria</taxon>
        <taxon>Pseudomonadati</taxon>
        <taxon>Pseudomonadota</taxon>
        <taxon>Alphaproteobacteria</taxon>
        <taxon>Rhodobacterales</taxon>
        <taxon>Roseobacteraceae</taxon>
        <taxon>Roseivivax</taxon>
    </lineage>
</organism>
<feature type="transmembrane region" description="Helical" evidence="4">
    <location>
        <begin position="140"/>
        <end position="164"/>
    </location>
</feature>
<evidence type="ECO:0000256" key="2">
    <source>
        <dbReference type="ARBA" id="ARBA00022989"/>
    </source>
</evidence>
<feature type="transmembrane region" description="Helical" evidence="4">
    <location>
        <begin position="59"/>
        <end position="76"/>
    </location>
</feature>
<feature type="transmembrane region" description="Helical" evidence="4">
    <location>
        <begin position="313"/>
        <end position="341"/>
    </location>
</feature>
<accession>X7EE76</accession>
<feature type="transmembrane region" description="Helical" evidence="4">
    <location>
        <begin position="263"/>
        <end position="281"/>
    </location>
</feature>
<keyword evidence="7" id="KW-1185">Reference proteome</keyword>
<dbReference type="STRING" id="1449350.OCH239_10475"/>
<protein>
    <submittedName>
        <fullName evidence="6">MFS transporter</fullName>
    </submittedName>
</protein>
<dbReference type="Proteomes" id="UP000022447">
    <property type="component" value="Unassembled WGS sequence"/>
</dbReference>
<keyword evidence="1 4" id="KW-0812">Transmembrane</keyword>
<comment type="caution">
    <text evidence="6">The sequence shown here is derived from an EMBL/GenBank/DDBJ whole genome shotgun (WGS) entry which is preliminary data.</text>
</comment>
<evidence type="ECO:0000259" key="5">
    <source>
        <dbReference type="PROSITE" id="PS50850"/>
    </source>
</evidence>
<dbReference type="Gene3D" id="1.20.1250.20">
    <property type="entry name" value="MFS general substrate transporter like domains"/>
    <property type="match status" value="1"/>
</dbReference>
<keyword evidence="2 4" id="KW-1133">Transmembrane helix</keyword>
<dbReference type="GO" id="GO:0022857">
    <property type="term" value="F:transmembrane transporter activity"/>
    <property type="evidence" value="ECO:0007669"/>
    <property type="project" value="InterPro"/>
</dbReference>
<evidence type="ECO:0000313" key="7">
    <source>
        <dbReference type="Proteomes" id="UP000022447"/>
    </source>
</evidence>
<dbReference type="eggNOG" id="COG2814">
    <property type="taxonomic scope" value="Bacteria"/>
</dbReference>
<gene>
    <name evidence="6" type="ORF">OCH239_10475</name>
</gene>
<dbReference type="AlphaFoldDB" id="X7EE76"/>
<feature type="transmembrane region" description="Helical" evidence="4">
    <location>
        <begin position="108"/>
        <end position="128"/>
    </location>
</feature>
<feature type="transmembrane region" description="Helical" evidence="4">
    <location>
        <begin position="83"/>
        <end position="102"/>
    </location>
</feature>
<dbReference type="InterPro" id="IPR011701">
    <property type="entry name" value="MFS"/>
</dbReference>
<reference evidence="6 7" key="1">
    <citation type="submission" date="2014-01" db="EMBL/GenBank/DDBJ databases">
        <title>Roseivivax halodurans JCM 10272 Genome Sequencing.</title>
        <authorList>
            <person name="Lai Q."/>
            <person name="Li G."/>
            <person name="Shao Z."/>
        </authorList>
    </citation>
    <scope>NUCLEOTIDE SEQUENCE [LARGE SCALE GENOMIC DNA]</scope>
    <source>
        <strain evidence="6 7">JCM 10272</strain>
    </source>
</reference>
<evidence type="ECO:0000256" key="3">
    <source>
        <dbReference type="ARBA" id="ARBA00023136"/>
    </source>
</evidence>
<dbReference type="PANTHER" id="PTHR23534:SF1">
    <property type="entry name" value="MAJOR FACILITATOR SUPERFAMILY PROTEIN"/>
    <property type="match status" value="1"/>
</dbReference>
<name>X7EE76_9RHOB</name>
<dbReference type="SUPFAM" id="SSF103473">
    <property type="entry name" value="MFS general substrate transporter"/>
    <property type="match status" value="1"/>
</dbReference>
<keyword evidence="3 4" id="KW-0472">Membrane</keyword>
<feature type="transmembrane region" description="Helical" evidence="4">
    <location>
        <begin position="353"/>
        <end position="371"/>
    </location>
</feature>
<evidence type="ECO:0000313" key="6">
    <source>
        <dbReference type="EMBL" id="ETX13398.1"/>
    </source>
</evidence>
<feature type="domain" description="Major facilitator superfamily (MFS) profile" evidence="5">
    <location>
        <begin position="215"/>
        <end position="409"/>
    </location>
</feature>
<dbReference type="PANTHER" id="PTHR23534">
    <property type="entry name" value="MFS PERMEASE"/>
    <property type="match status" value="1"/>
</dbReference>
<evidence type="ECO:0000256" key="1">
    <source>
        <dbReference type="ARBA" id="ARBA00022692"/>
    </source>
</evidence>
<dbReference type="Pfam" id="PF07690">
    <property type="entry name" value="MFS_1"/>
    <property type="match status" value="1"/>
</dbReference>